<gene>
    <name evidence="2" type="ORF">FFLO_07088</name>
</gene>
<dbReference type="EMBL" id="JABELV010000350">
    <property type="protein sequence ID" value="KAG7527282.1"/>
    <property type="molecule type" value="Genomic_DNA"/>
</dbReference>
<name>A0A8K0JFM9_9TREE</name>
<proteinExistence type="predicted"/>
<organism evidence="2 3">
    <name type="scientific">Filobasidium floriforme</name>
    <dbReference type="NCBI Taxonomy" id="5210"/>
    <lineage>
        <taxon>Eukaryota</taxon>
        <taxon>Fungi</taxon>
        <taxon>Dikarya</taxon>
        <taxon>Basidiomycota</taxon>
        <taxon>Agaricomycotina</taxon>
        <taxon>Tremellomycetes</taxon>
        <taxon>Filobasidiales</taxon>
        <taxon>Filobasidiaceae</taxon>
        <taxon>Filobasidium</taxon>
    </lineage>
</organism>
<evidence type="ECO:0000313" key="3">
    <source>
        <dbReference type="Proteomes" id="UP000812966"/>
    </source>
</evidence>
<dbReference type="AlphaFoldDB" id="A0A8K0JFM9"/>
<reference evidence="2" key="1">
    <citation type="submission" date="2020-04" db="EMBL/GenBank/DDBJ databases">
        <title>Analysis of mating type loci in Filobasidium floriforme.</title>
        <authorList>
            <person name="Nowrousian M."/>
        </authorList>
    </citation>
    <scope>NUCLEOTIDE SEQUENCE</scope>
    <source>
        <strain evidence="2">CBS 6242</strain>
    </source>
</reference>
<feature type="region of interest" description="Disordered" evidence="1">
    <location>
        <begin position="91"/>
        <end position="131"/>
    </location>
</feature>
<comment type="caution">
    <text evidence="2">The sequence shown here is derived from an EMBL/GenBank/DDBJ whole genome shotgun (WGS) entry which is preliminary data.</text>
</comment>
<accession>A0A8K0JFM9</accession>
<feature type="compositionally biased region" description="Basic and acidic residues" evidence="1">
    <location>
        <begin position="254"/>
        <end position="270"/>
    </location>
</feature>
<feature type="compositionally biased region" description="Polar residues" evidence="1">
    <location>
        <begin position="115"/>
        <end position="125"/>
    </location>
</feature>
<evidence type="ECO:0000256" key="1">
    <source>
        <dbReference type="SAM" id="MobiDB-lite"/>
    </source>
</evidence>
<keyword evidence="3" id="KW-1185">Reference proteome</keyword>
<dbReference type="Proteomes" id="UP000812966">
    <property type="component" value="Unassembled WGS sequence"/>
</dbReference>
<feature type="region of interest" description="Disordered" evidence="1">
    <location>
        <begin position="246"/>
        <end position="270"/>
    </location>
</feature>
<evidence type="ECO:0000313" key="2">
    <source>
        <dbReference type="EMBL" id="KAG7527282.1"/>
    </source>
</evidence>
<protein>
    <submittedName>
        <fullName evidence="2">Uncharacterized protein</fullName>
    </submittedName>
</protein>
<sequence>MSSLARSMDTAQADTARYRSAPTQASIYANYLDMSGTIQSSASGKSWEDHFQSTLASITSDTNRGMSLLTENQRAHQDTLQELLTLTSAHTRVSGPVVPPTYKRNHTENKDESLSDASPSTTNAQDHTHSVPNLLPRYDFAAAVFEEHRESVDVNRTDVLVQKLRDIHELAFRIDQPVKYSPQAYRNGLWKEAFAEPLAKEGMKDIRPDICMVLSGESRYPCDVTQAEWAMLSGIGLSARWFNILPDTPAPQPEDPRNGNVDREQAQDEL</sequence>